<comment type="caution">
    <text evidence="10">The sequence shown here is derived from an EMBL/GenBank/DDBJ whole genome shotgun (WGS) entry which is preliminary data.</text>
</comment>
<evidence type="ECO:0000259" key="9">
    <source>
        <dbReference type="Pfam" id="PF22638"/>
    </source>
</evidence>
<dbReference type="GO" id="GO:0009424">
    <property type="term" value="C:bacterial-type flagellum hook"/>
    <property type="evidence" value="ECO:0007669"/>
    <property type="project" value="InterPro"/>
</dbReference>
<dbReference type="GO" id="GO:0044780">
    <property type="term" value="P:bacterial-type flagellum assembly"/>
    <property type="evidence" value="ECO:0007669"/>
    <property type="project" value="InterPro"/>
</dbReference>
<keyword evidence="10" id="KW-0966">Cell projection</keyword>
<dbReference type="Pfam" id="PF06429">
    <property type="entry name" value="Flg_bbr_C"/>
    <property type="match status" value="1"/>
</dbReference>
<dbReference type="EMBL" id="JAAGOX010000022">
    <property type="protein sequence ID" value="NDW46030.1"/>
    <property type="molecule type" value="Genomic_DNA"/>
</dbReference>
<organism evidence="10">
    <name type="scientific">Ruegeria sp. PrR005</name>
    <dbReference type="NCBI Taxonomy" id="2706882"/>
    <lineage>
        <taxon>Bacteria</taxon>
        <taxon>Pseudomonadati</taxon>
        <taxon>Pseudomonadota</taxon>
        <taxon>Alphaproteobacteria</taxon>
        <taxon>Rhodobacterales</taxon>
        <taxon>Roseobacteraceae</taxon>
        <taxon>Ruegeria</taxon>
    </lineage>
</organism>
<dbReference type="NCBIfam" id="TIGR02492">
    <property type="entry name" value="flgK_ends"/>
    <property type="match status" value="1"/>
</dbReference>
<name>A0A6B2NS85_9RHOB</name>
<feature type="domain" description="Flagellar basal-body/hook protein C-terminal" evidence="8">
    <location>
        <begin position="446"/>
        <end position="483"/>
    </location>
</feature>
<evidence type="ECO:0000256" key="2">
    <source>
        <dbReference type="ARBA" id="ARBA00004613"/>
    </source>
</evidence>
<evidence type="ECO:0000259" key="7">
    <source>
        <dbReference type="Pfam" id="PF00460"/>
    </source>
</evidence>
<gene>
    <name evidence="10" type="primary">flgK</name>
    <name evidence="10" type="ORF">G0P99_13765</name>
</gene>
<keyword evidence="6" id="KW-0975">Bacterial flagellum</keyword>
<comment type="similarity">
    <text evidence="3">Belongs to the flagella basal body rod proteins family.</text>
</comment>
<dbReference type="RefSeq" id="WP_164130734.1">
    <property type="nucleotide sequence ID" value="NZ_JAAGOX010000022.1"/>
</dbReference>
<dbReference type="SUPFAM" id="SSF64518">
    <property type="entry name" value="Phase 1 flagellin"/>
    <property type="match status" value="1"/>
</dbReference>
<dbReference type="InterPro" id="IPR053927">
    <property type="entry name" value="FlgK_helical"/>
</dbReference>
<dbReference type="GO" id="GO:0009425">
    <property type="term" value="C:bacterial-type flagellum basal body"/>
    <property type="evidence" value="ECO:0007669"/>
    <property type="project" value="UniProtKB-SubCell"/>
</dbReference>
<dbReference type="Pfam" id="PF22638">
    <property type="entry name" value="FlgK_D1"/>
    <property type="match status" value="1"/>
</dbReference>
<dbReference type="InterPro" id="IPR001444">
    <property type="entry name" value="Flag_bb_rod_N"/>
</dbReference>
<sequence length="483" mass="49962">MTISTALNSALSGLTAASRASGLVADNIANALTPGYARRTLELTGNVLSGTGVRVAGITRNTDPVLVANRRGADASQGHADTVSRFHGEMARLVGGVDDPNSIPNLMAEFESSLIAAASNPGAQVRLDSAVGAAVDLTQALNRASDGLRTARIGADRSIGQQIDRLNLVLKDIEEINGRVQTTKLSGGDTSALLDQRQQLIDEVNTMVPVNVVSRDHGSIALFTDGGAILLDGKAGQFSFAQTPQAMPHMTVENGLLSGLQFNGSPIRTAGTGSPIGGGTLAAAFEVRDTLAVDAQKGLDSVARDLIERFEAPGLDPTAGPGDPGLLTDNGARFLAAGEVGLAGRLEVNAAVDPARGGQSWRLRDGLGATQPGAPGNAAQIQAFHLALTTTRPVAGAPFGTSDMSAADLGSALLSSVSQNASRATERLTFATVSQTEMKRIELQQGVDTDVELQTLMQVEQAYAANARVIETVSELMDTLLRL</sequence>
<evidence type="ECO:0000256" key="6">
    <source>
        <dbReference type="ARBA" id="ARBA00023143"/>
    </source>
</evidence>
<evidence type="ECO:0000256" key="1">
    <source>
        <dbReference type="ARBA" id="ARBA00004117"/>
    </source>
</evidence>
<dbReference type="InterPro" id="IPR002371">
    <property type="entry name" value="FlgK"/>
</dbReference>
<keyword evidence="5" id="KW-0964">Secreted</keyword>
<evidence type="ECO:0000259" key="8">
    <source>
        <dbReference type="Pfam" id="PF06429"/>
    </source>
</evidence>
<evidence type="ECO:0000256" key="5">
    <source>
        <dbReference type="ARBA" id="ARBA00022525"/>
    </source>
</evidence>
<dbReference type="PANTHER" id="PTHR30033">
    <property type="entry name" value="FLAGELLAR HOOK-ASSOCIATED PROTEIN 1"/>
    <property type="match status" value="1"/>
</dbReference>
<accession>A0A6B2NS85</accession>
<evidence type="ECO:0000256" key="4">
    <source>
        <dbReference type="ARBA" id="ARBA00016244"/>
    </source>
</evidence>
<evidence type="ECO:0000256" key="3">
    <source>
        <dbReference type="ARBA" id="ARBA00009677"/>
    </source>
</evidence>
<feature type="domain" description="Flagellar basal body rod protein N-terminal" evidence="7">
    <location>
        <begin position="7"/>
        <end position="36"/>
    </location>
</feature>
<dbReference type="Pfam" id="PF00460">
    <property type="entry name" value="Flg_bb_rod"/>
    <property type="match status" value="1"/>
</dbReference>
<keyword evidence="10" id="KW-0282">Flagellum</keyword>
<proteinExistence type="inferred from homology"/>
<protein>
    <recommendedName>
        <fullName evidence="4">Flagellar hook-associated protein 1</fullName>
    </recommendedName>
</protein>
<dbReference type="GO" id="GO:0005576">
    <property type="term" value="C:extracellular region"/>
    <property type="evidence" value="ECO:0007669"/>
    <property type="project" value="UniProtKB-SubCell"/>
</dbReference>
<keyword evidence="10" id="KW-0969">Cilium</keyword>
<dbReference type="PANTHER" id="PTHR30033:SF1">
    <property type="entry name" value="FLAGELLAR HOOK-ASSOCIATED PROTEIN 1"/>
    <property type="match status" value="1"/>
</dbReference>
<reference evidence="10" key="1">
    <citation type="submission" date="2020-02" db="EMBL/GenBank/DDBJ databases">
        <title>Delineation of the pyrene-degrading pathway in Roseobacter clade bacteria by genomic analysis.</title>
        <authorList>
            <person name="Zhou H."/>
            <person name="Wang H."/>
        </authorList>
    </citation>
    <scope>NUCLEOTIDE SEQUENCE</scope>
    <source>
        <strain evidence="10">PrR005</strain>
    </source>
</reference>
<dbReference type="AlphaFoldDB" id="A0A6B2NS85"/>
<comment type="subcellular location">
    <subcellularLocation>
        <location evidence="1">Bacterial flagellum basal body</location>
    </subcellularLocation>
    <subcellularLocation>
        <location evidence="2">Secreted</location>
    </subcellularLocation>
</comment>
<feature type="domain" description="Flagellar hook-associated protein FlgK helical" evidence="9">
    <location>
        <begin position="100"/>
        <end position="311"/>
    </location>
</feature>
<evidence type="ECO:0000313" key="10">
    <source>
        <dbReference type="EMBL" id="NDW46030.1"/>
    </source>
</evidence>
<dbReference type="GO" id="GO:0005198">
    <property type="term" value="F:structural molecule activity"/>
    <property type="evidence" value="ECO:0007669"/>
    <property type="project" value="InterPro"/>
</dbReference>
<dbReference type="InterPro" id="IPR010930">
    <property type="entry name" value="Flg_bb/hook_C_dom"/>
</dbReference>